<comment type="caution">
    <text evidence="1">The sequence shown here is derived from an EMBL/GenBank/DDBJ whole genome shotgun (WGS) entry which is preliminary data.</text>
</comment>
<organism evidence="1 2">
    <name type="scientific">Novacetimonas hansenii</name>
    <name type="common">Komagataeibacter hansenii</name>
    <dbReference type="NCBI Taxonomy" id="436"/>
    <lineage>
        <taxon>Bacteria</taxon>
        <taxon>Pseudomonadati</taxon>
        <taxon>Pseudomonadota</taxon>
        <taxon>Alphaproteobacteria</taxon>
        <taxon>Acetobacterales</taxon>
        <taxon>Acetobacteraceae</taxon>
        <taxon>Novacetimonas</taxon>
    </lineage>
</organism>
<sequence>MHVQCGASNRAGTQHIGVVKDAANLLRLVSCIYNNTQFDALEMGNGYIRSISDGAYLTNADGSMYELTETGQGGVMDGR</sequence>
<dbReference type="Proteomes" id="UP000319478">
    <property type="component" value="Unassembled WGS sequence"/>
</dbReference>
<evidence type="ECO:0000313" key="1">
    <source>
        <dbReference type="EMBL" id="GEC64635.1"/>
    </source>
</evidence>
<reference evidence="1 2" key="1">
    <citation type="submission" date="2019-06" db="EMBL/GenBank/DDBJ databases">
        <title>Whole genome shotgun sequence of Komagataeibacter hansenii NBRC 14820.</title>
        <authorList>
            <person name="Hosoyama A."/>
            <person name="Uohara A."/>
            <person name="Ohji S."/>
            <person name="Ichikawa N."/>
        </authorList>
    </citation>
    <scope>NUCLEOTIDE SEQUENCE [LARGE SCALE GENOMIC DNA]</scope>
    <source>
        <strain evidence="1 2">NBRC 14820</strain>
    </source>
</reference>
<accession>A0ABQ0SHF6</accession>
<dbReference type="RefSeq" id="WP_155116149.1">
    <property type="nucleotide sequence ID" value="NZ_CP043837.1"/>
</dbReference>
<keyword evidence="2" id="KW-1185">Reference proteome</keyword>
<proteinExistence type="predicted"/>
<gene>
    <name evidence="1" type="ORF">GHA01_24840</name>
</gene>
<dbReference type="EMBL" id="BJNN01000128">
    <property type="protein sequence ID" value="GEC64635.1"/>
    <property type="molecule type" value="Genomic_DNA"/>
</dbReference>
<protein>
    <submittedName>
        <fullName evidence="1">Uncharacterized protein</fullName>
    </submittedName>
</protein>
<name>A0ABQ0SHF6_NOVHA</name>
<evidence type="ECO:0000313" key="2">
    <source>
        <dbReference type="Proteomes" id="UP000319478"/>
    </source>
</evidence>